<accession>A0A8I0CXS2</accession>
<gene>
    <name evidence="1" type="primary">yoeI</name>
    <name evidence="1" type="ORF">HU722_24755</name>
</gene>
<dbReference type="EMBL" id="JABWQF010000016">
    <property type="protein sequence ID" value="MBC3294736.1"/>
    <property type="molecule type" value="Genomic_DNA"/>
</dbReference>
<dbReference type="AlphaFoldDB" id="A0A8I0CXS2"/>
<reference evidence="1" key="1">
    <citation type="journal article" date="2020" name="Microorganisms">
        <title>Reliable Identification of Environmental Pseudomonas Isolates Using the rpoD Gene.</title>
        <authorList>
            <consortium name="The Broad Institute Genome Sequencing Platform"/>
            <person name="Girard L."/>
            <person name="Lood C."/>
            <person name="Rokni-Zadeh H."/>
            <person name="van Noort V."/>
            <person name="Lavigne R."/>
            <person name="De Mot R."/>
        </authorList>
    </citation>
    <scope>NUCLEOTIDE SEQUENCE [LARGE SCALE GENOMIC DNA]</scope>
    <source>
        <strain evidence="1">SWRI145</strain>
    </source>
</reference>
<sequence>MGQSFAYALALTVMGKTYVA</sequence>
<proteinExistence type="predicted"/>
<protein>
    <submittedName>
        <fullName evidence="1">Membrane protein YoeI</fullName>
    </submittedName>
</protein>
<comment type="caution">
    <text evidence="1">The sequence shown here is derived from an EMBL/GenBank/DDBJ whole genome shotgun (WGS) entry which is preliminary data.</text>
</comment>
<name>A0A8I0CXS2_9PSED</name>
<dbReference type="InterPro" id="IPR049776">
    <property type="entry name" value="YoeI-like"/>
</dbReference>
<evidence type="ECO:0000313" key="1">
    <source>
        <dbReference type="EMBL" id="MBC3294736.1"/>
    </source>
</evidence>
<organism evidence="1">
    <name type="scientific">Pseudomonas tritici</name>
    <dbReference type="NCBI Taxonomy" id="2745518"/>
    <lineage>
        <taxon>Bacteria</taxon>
        <taxon>Pseudomonadati</taxon>
        <taxon>Pseudomonadota</taxon>
        <taxon>Gammaproteobacteria</taxon>
        <taxon>Pseudomonadales</taxon>
        <taxon>Pseudomonadaceae</taxon>
        <taxon>Pseudomonas</taxon>
    </lineage>
</organism>
<dbReference type="NCBIfam" id="NF033439">
    <property type="entry name" value="small_mem_YoeI"/>
    <property type="match status" value="1"/>
</dbReference>